<feature type="domain" description="MacB-like periplasmic core" evidence="2">
    <location>
        <begin position="18"/>
        <end position="210"/>
    </location>
</feature>
<dbReference type="Proteomes" id="UP000031967">
    <property type="component" value="Unassembled WGS sequence"/>
</dbReference>
<feature type="transmembrane region" description="Helical" evidence="1">
    <location>
        <begin position="302"/>
        <end position="319"/>
    </location>
</feature>
<sequence length="500" mass="54558">MLRTRLATAMVLAGSLLMMASVGLISSVTADWEQLNGIHGLRRMTVNADHAAASSNSAKMMLLEARQLEMKWSPLPVAYTAAEQSIVKAGQRSVSCDVVGVSGNYREFAQVRLTAGTSITEPAVAGRSKVAVVSSQAASQLFGTERVVGKTIELYNNPFIIIGVFDVSDSLLSQMSDNGVPDVLTPVTALIDVDAKAKITTALLAAKPDAAVRGEADVKQALAAIGKDATQFRIENGELVHEQIAQYKSLLLFTYGITAIVLMARLIAWQWTTVRRALQGALETYDWGDALHSERSRLLKHALLAAGMAVCAASLWLSIRFRLYVPPDWLPDELIDMTFYANKLRSLWQQQVSLAGYVPAPQELLSSAAGKLACILFAAGLLFGLPLYLLGVRLWAMAHVPLLAQLQRLLACIPVVVFAAFAAARWMEVATGSNCGTLRCRAPCFLLPSFIFTLKRRVDYHAEYRLQNIDRCLPYGVLIDCDGMPEPKRQSVRRFEGSGR</sequence>
<organism evidence="3 4">
    <name type="scientific">Gordoniibacillus kamchatkensis</name>
    <dbReference type="NCBI Taxonomy" id="1590651"/>
    <lineage>
        <taxon>Bacteria</taxon>
        <taxon>Bacillati</taxon>
        <taxon>Bacillota</taxon>
        <taxon>Bacilli</taxon>
        <taxon>Bacillales</taxon>
        <taxon>Paenibacillaceae</taxon>
        <taxon>Gordoniibacillus</taxon>
    </lineage>
</organism>
<feature type="transmembrane region" description="Helical" evidence="1">
    <location>
        <begin position="375"/>
        <end position="396"/>
    </location>
</feature>
<gene>
    <name evidence="3" type="ORF">SD70_15865</name>
</gene>
<keyword evidence="1" id="KW-1133">Transmembrane helix</keyword>
<evidence type="ECO:0000256" key="1">
    <source>
        <dbReference type="SAM" id="Phobius"/>
    </source>
</evidence>
<dbReference type="PANTHER" id="PTHR30572:SF4">
    <property type="entry name" value="ABC TRANSPORTER PERMEASE YTRF"/>
    <property type="match status" value="1"/>
</dbReference>
<proteinExistence type="predicted"/>
<protein>
    <recommendedName>
        <fullName evidence="2">MacB-like periplasmic core domain-containing protein</fullName>
    </recommendedName>
</protein>
<name>A0ABR5AGI4_9BACL</name>
<feature type="transmembrane region" description="Helical" evidence="1">
    <location>
        <begin position="250"/>
        <end position="268"/>
    </location>
</feature>
<dbReference type="Pfam" id="PF12704">
    <property type="entry name" value="MacB_PCD"/>
    <property type="match status" value="1"/>
</dbReference>
<reference evidence="3 4" key="1">
    <citation type="submission" date="2014-12" db="EMBL/GenBank/DDBJ databases">
        <title>Draft genome sequence of Paenibacillus kamchatkensis strain B-2647.</title>
        <authorList>
            <person name="Karlyshev A.V."/>
            <person name="Kudryashova E.B."/>
        </authorList>
    </citation>
    <scope>NUCLEOTIDE SEQUENCE [LARGE SCALE GENOMIC DNA]</scope>
    <source>
        <strain evidence="3 4">VKM B-2647</strain>
    </source>
</reference>
<keyword evidence="1" id="KW-0472">Membrane</keyword>
<keyword evidence="4" id="KW-1185">Reference proteome</keyword>
<dbReference type="InterPro" id="IPR050250">
    <property type="entry name" value="Macrolide_Exporter_MacB"/>
</dbReference>
<evidence type="ECO:0000313" key="3">
    <source>
        <dbReference type="EMBL" id="KIL40144.1"/>
    </source>
</evidence>
<feature type="transmembrane region" description="Helical" evidence="1">
    <location>
        <begin position="408"/>
        <end position="427"/>
    </location>
</feature>
<evidence type="ECO:0000259" key="2">
    <source>
        <dbReference type="Pfam" id="PF12704"/>
    </source>
</evidence>
<accession>A0ABR5AGI4</accession>
<evidence type="ECO:0000313" key="4">
    <source>
        <dbReference type="Proteomes" id="UP000031967"/>
    </source>
</evidence>
<dbReference type="PANTHER" id="PTHR30572">
    <property type="entry name" value="MEMBRANE COMPONENT OF TRANSPORTER-RELATED"/>
    <property type="match status" value="1"/>
</dbReference>
<comment type="caution">
    <text evidence="3">The sequence shown here is derived from an EMBL/GenBank/DDBJ whole genome shotgun (WGS) entry which is preliminary data.</text>
</comment>
<dbReference type="InterPro" id="IPR025857">
    <property type="entry name" value="MacB_PCD"/>
</dbReference>
<dbReference type="RefSeq" id="WP_041048507.1">
    <property type="nucleotide sequence ID" value="NZ_JXAK01000026.1"/>
</dbReference>
<keyword evidence="1" id="KW-0812">Transmembrane</keyword>
<dbReference type="EMBL" id="JXAK01000026">
    <property type="protein sequence ID" value="KIL40144.1"/>
    <property type="molecule type" value="Genomic_DNA"/>
</dbReference>